<evidence type="ECO:0000313" key="3">
    <source>
        <dbReference type="Proteomes" id="UP001209540"/>
    </source>
</evidence>
<keyword evidence="1" id="KW-1133">Transmembrane helix</keyword>
<feature type="transmembrane region" description="Helical" evidence="1">
    <location>
        <begin position="108"/>
        <end position="128"/>
    </location>
</feature>
<evidence type="ECO:0000256" key="1">
    <source>
        <dbReference type="SAM" id="Phobius"/>
    </source>
</evidence>
<reference evidence="2" key="2">
    <citation type="submission" date="2023-02" db="EMBL/GenBank/DDBJ databases">
        <authorList>
            <consortium name="DOE Joint Genome Institute"/>
            <person name="Mondo S.J."/>
            <person name="Chang Y."/>
            <person name="Wang Y."/>
            <person name="Ahrendt S."/>
            <person name="Andreopoulos W."/>
            <person name="Barry K."/>
            <person name="Beard J."/>
            <person name="Benny G.L."/>
            <person name="Blankenship S."/>
            <person name="Bonito G."/>
            <person name="Cuomo C."/>
            <person name="Desiro A."/>
            <person name="Gervers K.A."/>
            <person name="Hundley H."/>
            <person name="Kuo A."/>
            <person name="LaButti K."/>
            <person name="Lang B.F."/>
            <person name="Lipzen A."/>
            <person name="O'Donnell K."/>
            <person name="Pangilinan J."/>
            <person name="Reynolds N."/>
            <person name="Sandor L."/>
            <person name="Smith M.W."/>
            <person name="Tsang A."/>
            <person name="Grigoriev I.V."/>
            <person name="Stajich J.E."/>
            <person name="Spatafora J.W."/>
        </authorList>
    </citation>
    <scope>NUCLEOTIDE SEQUENCE</scope>
    <source>
        <strain evidence="2">RSA 2281</strain>
    </source>
</reference>
<keyword evidence="1" id="KW-0812">Transmembrane</keyword>
<sequence>MMTTRDKESTRTDEDIVLSKYSALTRAIKVHGLPISHYSRPPSFATVAIPKFDAKTVQMQNARYRTSLFIYACIYYKITFAYLVPLRMLAQENKHEKKTEYIRPNNKIIYACSIPNNYLQYYALLFLFMGKSFCKLTAEQEDKRWDQYSSGRAKVISDLIDFFKS</sequence>
<organism evidence="2 3">
    <name type="scientific">Phascolomyces articulosus</name>
    <dbReference type="NCBI Taxonomy" id="60185"/>
    <lineage>
        <taxon>Eukaryota</taxon>
        <taxon>Fungi</taxon>
        <taxon>Fungi incertae sedis</taxon>
        <taxon>Mucoromycota</taxon>
        <taxon>Mucoromycotina</taxon>
        <taxon>Mucoromycetes</taxon>
        <taxon>Mucorales</taxon>
        <taxon>Lichtheimiaceae</taxon>
        <taxon>Phascolomyces</taxon>
    </lineage>
</organism>
<dbReference type="AlphaFoldDB" id="A0AAD5P963"/>
<reference evidence="2" key="1">
    <citation type="journal article" date="2022" name="IScience">
        <title>Evolution of zygomycete secretomes and the origins of terrestrial fungal ecologies.</title>
        <authorList>
            <person name="Chang Y."/>
            <person name="Wang Y."/>
            <person name="Mondo S."/>
            <person name="Ahrendt S."/>
            <person name="Andreopoulos W."/>
            <person name="Barry K."/>
            <person name="Beard J."/>
            <person name="Benny G.L."/>
            <person name="Blankenship S."/>
            <person name="Bonito G."/>
            <person name="Cuomo C."/>
            <person name="Desiro A."/>
            <person name="Gervers K.A."/>
            <person name="Hundley H."/>
            <person name="Kuo A."/>
            <person name="LaButti K."/>
            <person name="Lang B.F."/>
            <person name="Lipzen A."/>
            <person name="O'Donnell K."/>
            <person name="Pangilinan J."/>
            <person name="Reynolds N."/>
            <person name="Sandor L."/>
            <person name="Smith M.E."/>
            <person name="Tsang A."/>
            <person name="Grigoriev I.V."/>
            <person name="Stajich J.E."/>
            <person name="Spatafora J.W."/>
        </authorList>
    </citation>
    <scope>NUCLEOTIDE SEQUENCE</scope>
    <source>
        <strain evidence="2">RSA 2281</strain>
    </source>
</reference>
<accession>A0AAD5P963</accession>
<dbReference type="EMBL" id="JAIXMP010000036">
    <property type="protein sequence ID" value="KAI9249239.1"/>
    <property type="molecule type" value="Genomic_DNA"/>
</dbReference>
<feature type="transmembrane region" description="Helical" evidence="1">
    <location>
        <begin position="68"/>
        <end position="88"/>
    </location>
</feature>
<protein>
    <submittedName>
        <fullName evidence="2">Uncharacterized protein</fullName>
    </submittedName>
</protein>
<keyword evidence="3" id="KW-1185">Reference proteome</keyword>
<evidence type="ECO:0000313" key="2">
    <source>
        <dbReference type="EMBL" id="KAI9249239.1"/>
    </source>
</evidence>
<name>A0AAD5P963_9FUNG</name>
<proteinExistence type="predicted"/>
<keyword evidence="1" id="KW-0472">Membrane</keyword>
<dbReference type="Proteomes" id="UP001209540">
    <property type="component" value="Unassembled WGS sequence"/>
</dbReference>
<comment type="caution">
    <text evidence="2">The sequence shown here is derived from an EMBL/GenBank/DDBJ whole genome shotgun (WGS) entry which is preliminary data.</text>
</comment>
<gene>
    <name evidence="2" type="ORF">BDA99DRAFT_542326</name>
</gene>